<dbReference type="NCBIfam" id="TIGR04356">
    <property type="entry name" value="grasp_GAK"/>
    <property type="match status" value="1"/>
</dbReference>
<proteinExistence type="predicted"/>
<dbReference type="InterPro" id="IPR013815">
    <property type="entry name" value="ATP_grasp_subdomain_1"/>
</dbReference>
<keyword evidence="1" id="KW-0067">ATP-binding</keyword>
<dbReference type="Gene3D" id="3.30.1490.20">
    <property type="entry name" value="ATP-grasp fold, A domain"/>
    <property type="match status" value="1"/>
</dbReference>
<dbReference type="GO" id="GO:0005737">
    <property type="term" value="C:cytoplasm"/>
    <property type="evidence" value="ECO:0007669"/>
    <property type="project" value="TreeGrafter"/>
</dbReference>
<evidence type="ECO:0000256" key="1">
    <source>
        <dbReference type="PROSITE-ProRule" id="PRU00409"/>
    </source>
</evidence>
<dbReference type="AlphaFoldDB" id="A0A1G9J3B2"/>
<sequence length="290" mass="32132">MKIGVIGIKGAWSSEQLAEAVASKTGQDKMLFEMEDVRLDLPSGKAFVDGVNLSELDGIIIKKIGKQYSPVLLDRLEMLRLLEGRGIKIFSSPYSILRVLDRLTCTISLQLGNIPMPPTTITEDIDHALAAVEEYGEAVFKPLYSTKARGMFLLKPNPQARETIEEYSKKYKTMYIQKTIDLKNSDLGIVFLGGKYVTTYARCKTNDAWNTTTLSGGKYAPVDPPAEIIELARKAQSLFNLDFTCVDVALTDEGPFIFEVSAFGGFRGLLDAREIDAASMYADYAIEKLK</sequence>
<keyword evidence="3" id="KW-0436">Ligase</keyword>
<keyword evidence="3" id="KW-0689">Ribosomal protein</keyword>
<gene>
    <name evidence="3" type="ORF">SAMN05660337_2618</name>
</gene>
<dbReference type="GO" id="GO:0005524">
    <property type="term" value="F:ATP binding"/>
    <property type="evidence" value="ECO:0007669"/>
    <property type="project" value="UniProtKB-UniRule"/>
</dbReference>
<dbReference type="Pfam" id="PF08443">
    <property type="entry name" value="RimK"/>
    <property type="match status" value="1"/>
</dbReference>
<dbReference type="OrthoDB" id="7821534at2"/>
<dbReference type="GO" id="GO:0046872">
    <property type="term" value="F:metal ion binding"/>
    <property type="evidence" value="ECO:0007669"/>
    <property type="project" value="InterPro"/>
</dbReference>
<dbReference type="Gene3D" id="3.30.470.20">
    <property type="entry name" value="ATP-grasp fold, B domain"/>
    <property type="match status" value="1"/>
</dbReference>
<dbReference type="STRING" id="246191.SAMN05660337_2618"/>
<evidence type="ECO:0000313" key="3">
    <source>
        <dbReference type="EMBL" id="SDL31713.1"/>
    </source>
</evidence>
<dbReference type="PANTHER" id="PTHR21621">
    <property type="entry name" value="RIBOSOMAL PROTEIN S6 MODIFICATION PROTEIN"/>
    <property type="match status" value="1"/>
</dbReference>
<dbReference type="InterPro" id="IPR011761">
    <property type="entry name" value="ATP-grasp"/>
</dbReference>
<dbReference type="Gene3D" id="3.40.50.20">
    <property type="match status" value="1"/>
</dbReference>
<organism evidence="3 4">
    <name type="scientific">Maridesulfovibrio ferrireducens</name>
    <dbReference type="NCBI Taxonomy" id="246191"/>
    <lineage>
        <taxon>Bacteria</taxon>
        <taxon>Pseudomonadati</taxon>
        <taxon>Thermodesulfobacteriota</taxon>
        <taxon>Desulfovibrionia</taxon>
        <taxon>Desulfovibrionales</taxon>
        <taxon>Desulfovibrionaceae</taxon>
        <taxon>Maridesulfovibrio</taxon>
    </lineage>
</organism>
<keyword evidence="4" id="KW-1185">Reference proteome</keyword>
<protein>
    <submittedName>
        <fullName evidence="3">Ribosomal protein S6--L-glutamate ligase</fullName>
    </submittedName>
</protein>
<dbReference type="InterPro" id="IPR027592">
    <property type="entry name" value="ATP-grasp_GAK"/>
</dbReference>
<keyword evidence="3" id="KW-0687">Ribonucleoprotein</keyword>
<evidence type="ECO:0000313" key="4">
    <source>
        <dbReference type="Proteomes" id="UP000199053"/>
    </source>
</evidence>
<reference evidence="4" key="1">
    <citation type="submission" date="2016-10" db="EMBL/GenBank/DDBJ databases">
        <authorList>
            <person name="Varghese N."/>
            <person name="Submissions S."/>
        </authorList>
    </citation>
    <scope>NUCLEOTIDE SEQUENCE [LARGE SCALE GENOMIC DNA]</scope>
    <source>
        <strain evidence="4">DSM 16995</strain>
    </source>
</reference>
<dbReference type="PANTHER" id="PTHR21621:SF0">
    <property type="entry name" value="BETA-CITRYLGLUTAMATE SYNTHASE B-RELATED"/>
    <property type="match status" value="1"/>
</dbReference>
<name>A0A1G9J3B2_9BACT</name>
<dbReference type="SUPFAM" id="SSF56059">
    <property type="entry name" value="Glutathione synthetase ATP-binding domain-like"/>
    <property type="match status" value="1"/>
</dbReference>
<dbReference type="RefSeq" id="WP_092161822.1">
    <property type="nucleotide sequence ID" value="NZ_FNGA01000004.1"/>
</dbReference>
<keyword evidence="1" id="KW-0547">Nucleotide-binding</keyword>
<evidence type="ECO:0000259" key="2">
    <source>
        <dbReference type="PROSITE" id="PS50975"/>
    </source>
</evidence>
<feature type="domain" description="ATP-grasp" evidence="2">
    <location>
        <begin position="106"/>
        <end position="286"/>
    </location>
</feature>
<accession>A0A1G9J3B2</accession>
<dbReference type="Proteomes" id="UP000199053">
    <property type="component" value="Unassembled WGS sequence"/>
</dbReference>
<dbReference type="GO" id="GO:0005840">
    <property type="term" value="C:ribosome"/>
    <property type="evidence" value="ECO:0007669"/>
    <property type="project" value="UniProtKB-KW"/>
</dbReference>
<dbReference type="EMBL" id="FNGA01000004">
    <property type="protein sequence ID" value="SDL31713.1"/>
    <property type="molecule type" value="Genomic_DNA"/>
</dbReference>
<dbReference type="InterPro" id="IPR013651">
    <property type="entry name" value="ATP-grasp_RimK-type"/>
</dbReference>
<dbReference type="GO" id="GO:0016879">
    <property type="term" value="F:ligase activity, forming carbon-nitrogen bonds"/>
    <property type="evidence" value="ECO:0007669"/>
    <property type="project" value="TreeGrafter"/>
</dbReference>
<dbReference type="PROSITE" id="PS50975">
    <property type="entry name" value="ATP_GRASP"/>
    <property type="match status" value="1"/>
</dbReference>